<gene>
    <name evidence="13" type="primary">fliF</name>
    <name evidence="13" type="ORF">ENJ67_05105</name>
</gene>
<feature type="domain" description="Flagellar M-ring N-terminal" evidence="11">
    <location>
        <begin position="13"/>
        <end position="184"/>
    </location>
</feature>
<dbReference type="GO" id="GO:0071973">
    <property type="term" value="P:bacterial-type flagellum-dependent cell motility"/>
    <property type="evidence" value="ECO:0007669"/>
    <property type="project" value="InterPro"/>
</dbReference>
<evidence type="ECO:0000256" key="8">
    <source>
        <dbReference type="ARBA" id="ARBA00023143"/>
    </source>
</evidence>
<keyword evidence="13" id="KW-0969">Cilium</keyword>
<dbReference type="InterPro" id="IPR043427">
    <property type="entry name" value="YscJ/FliF"/>
</dbReference>
<comment type="caution">
    <text evidence="13">The sequence shown here is derived from an EMBL/GenBank/DDBJ whole genome shotgun (WGS) entry which is preliminary data.</text>
</comment>
<dbReference type="InterPro" id="IPR045851">
    <property type="entry name" value="AMP-bd_C_sf"/>
</dbReference>
<dbReference type="EMBL" id="DRNH01000275">
    <property type="protein sequence ID" value="HFB54093.1"/>
    <property type="molecule type" value="Genomic_DNA"/>
</dbReference>
<feature type="compositionally biased region" description="Basic and acidic residues" evidence="9">
    <location>
        <begin position="245"/>
        <end position="268"/>
    </location>
</feature>
<dbReference type="InterPro" id="IPR000067">
    <property type="entry name" value="FlgMring_FliF"/>
</dbReference>
<feature type="transmembrane region" description="Helical" evidence="10">
    <location>
        <begin position="409"/>
        <end position="430"/>
    </location>
</feature>
<dbReference type="PANTHER" id="PTHR30046">
    <property type="entry name" value="FLAGELLAR M-RING PROTEIN"/>
    <property type="match status" value="1"/>
</dbReference>
<dbReference type="Gene3D" id="3.30.300.30">
    <property type="match status" value="1"/>
</dbReference>
<organism evidence="13">
    <name type="scientific">Sulfurimonas autotrophica</name>
    <dbReference type="NCBI Taxonomy" id="202747"/>
    <lineage>
        <taxon>Bacteria</taxon>
        <taxon>Pseudomonadati</taxon>
        <taxon>Campylobacterota</taxon>
        <taxon>Epsilonproteobacteria</taxon>
        <taxon>Campylobacterales</taxon>
        <taxon>Sulfurimonadaceae</taxon>
        <taxon>Sulfurimonas</taxon>
    </lineage>
</organism>
<dbReference type="Proteomes" id="UP000886390">
    <property type="component" value="Unassembled WGS sequence"/>
</dbReference>
<accession>A0A7C3G440</accession>
<evidence type="ECO:0000256" key="3">
    <source>
        <dbReference type="ARBA" id="ARBA00007971"/>
    </source>
</evidence>
<evidence type="ECO:0000259" key="11">
    <source>
        <dbReference type="Pfam" id="PF01514"/>
    </source>
</evidence>
<dbReference type="GO" id="GO:0005886">
    <property type="term" value="C:plasma membrane"/>
    <property type="evidence" value="ECO:0007669"/>
    <property type="project" value="UniProtKB-SubCell"/>
</dbReference>
<keyword evidence="13" id="KW-0966">Cell projection</keyword>
<proteinExistence type="inferred from homology"/>
<dbReference type="PANTHER" id="PTHR30046:SF0">
    <property type="entry name" value="FLAGELLAR M-RING PROTEIN"/>
    <property type="match status" value="1"/>
</dbReference>
<comment type="similarity">
    <text evidence="3">Belongs to the FliF family.</text>
</comment>
<keyword evidence="5 10" id="KW-0812">Transmembrane</keyword>
<evidence type="ECO:0000256" key="1">
    <source>
        <dbReference type="ARBA" id="ARBA00004117"/>
    </source>
</evidence>
<comment type="subcellular location">
    <subcellularLocation>
        <location evidence="1">Bacterial flagellum basal body</location>
    </subcellularLocation>
    <subcellularLocation>
        <location evidence="2">Cell membrane</location>
        <topology evidence="2">Multi-pass membrane protein</topology>
    </subcellularLocation>
</comment>
<protein>
    <submittedName>
        <fullName evidence="13">Flagellar basal body M-ring protein FliF</fullName>
    </submittedName>
</protein>
<evidence type="ECO:0000256" key="7">
    <source>
        <dbReference type="ARBA" id="ARBA00023136"/>
    </source>
</evidence>
<evidence type="ECO:0000256" key="9">
    <source>
        <dbReference type="SAM" id="MobiDB-lite"/>
    </source>
</evidence>
<keyword evidence="13" id="KW-0282">Flagellum</keyword>
<evidence type="ECO:0000313" key="13">
    <source>
        <dbReference type="EMBL" id="HFB54093.1"/>
    </source>
</evidence>
<dbReference type="PRINTS" id="PR01009">
    <property type="entry name" value="FLGMRINGFLIF"/>
</dbReference>
<evidence type="ECO:0000256" key="2">
    <source>
        <dbReference type="ARBA" id="ARBA00004651"/>
    </source>
</evidence>
<dbReference type="InterPro" id="IPR006182">
    <property type="entry name" value="FliF_N_dom"/>
</dbReference>
<name>A0A7C3G440_9BACT</name>
<dbReference type="Pfam" id="PF08345">
    <property type="entry name" value="YscJ_FliF_C"/>
    <property type="match status" value="1"/>
</dbReference>
<dbReference type="GO" id="GO:0009431">
    <property type="term" value="C:bacterial-type flagellum basal body, MS ring"/>
    <property type="evidence" value="ECO:0007669"/>
    <property type="project" value="InterPro"/>
</dbReference>
<evidence type="ECO:0000256" key="4">
    <source>
        <dbReference type="ARBA" id="ARBA00022475"/>
    </source>
</evidence>
<dbReference type="NCBIfam" id="TIGR00206">
    <property type="entry name" value="fliF"/>
    <property type="match status" value="1"/>
</dbReference>
<sequence>IFLVVYTANKSAKGSYVTLFETLSDSDAAKVIAQLDKDGIKYEVGADNVIKVPKDVVYKERIAIAAQGIPKNDGVGFELFDKQEFGATNFDQKIKHLRALEGELARTITALSPVERATVNLALPKETLFVSKQVDPTASVMVELVEGRALSTKQIRGIKNLVAAAVPRLKPENVMLVSSDGVTLGDNDAMEQMGELSLVQQRYKLKEEKKLQQKIVDVIAPFVGGDDKVVSQVSIEFDFSQKSSTSEKYDPENVVRSEQTSEEKREGVQPEQVGGVPGTVSNIGPVKGLKSQQSLEKYTKNTGTTNYEVGKTVSTTKSQFARIKRITAAVVVDGKYKHKLDKDGNPTDELEYVPLDATDLKALDSLASRSIGIDPERGDQISVQNLQFERAAQSTPNGVSKAVTFTQTYIAPFADLFKYIFVLILLLILYKKVIAPFAGKMLEVSREDEEIEAPKLELEDDEGEDLVEKVQSMRKKVEEQLGMTSNLNEDELKHEVILEKVKTMAEDAPEEVASLLQALLSEEAEIPKAENKG</sequence>
<reference evidence="13" key="1">
    <citation type="journal article" date="2020" name="mSystems">
        <title>Genome- and Community-Level Interaction Insights into Carbon Utilization and Element Cycling Functions of Hydrothermarchaeota in Hydrothermal Sediment.</title>
        <authorList>
            <person name="Zhou Z."/>
            <person name="Liu Y."/>
            <person name="Xu W."/>
            <person name="Pan J."/>
            <person name="Luo Z.H."/>
            <person name="Li M."/>
        </authorList>
    </citation>
    <scope>NUCLEOTIDE SEQUENCE [LARGE SCALE GENOMIC DNA]</scope>
    <source>
        <strain evidence="13">HyVt-507</strain>
    </source>
</reference>
<dbReference type="AlphaFoldDB" id="A0A7C3G440"/>
<dbReference type="PIRSF" id="PIRSF004862">
    <property type="entry name" value="FliF"/>
    <property type="match status" value="1"/>
</dbReference>
<evidence type="ECO:0000256" key="10">
    <source>
        <dbReference type="SAM" id="Phobius"/>
    </source>
</evidence>
<keyword evidence="6 10" id="KW-1133">Transmembrane helix</keyword>
<feature type="region of interest" description="Disordered" evidence="9">
    <location>
        <begin position="242"/>
        <end position="287"/>
    </location>
</feature>
<dbReference type="Pfam" id="PF01514">
    <property type="entry name" value="YscJ_FliF"/>
    <property type="match status" value="1"/>
</dbReference>
<dbReference type="GO" id="GO:0003774">
    <property type="term" value="F:cytoskeletal motor activity"/>
    <property type="evidence" value="ECO:0007669"/>
    <property type="project" value="InterPro"/>
</dbReference>
<dbReference type="InterPro" id="IPR013556">
    <property type="entry name" value="Flag_M-ring_C"/>
</dbReference>
<feature type="non-terminal residue" evidence="13">
    <location>
        <position position="1"/>
    </location>
</feature>
<evidence type="ECO:0000256" key="5">
    <source>
        <dbReference type="ARBA" id="ARBA00022692"/>
    </source>
</evidence>
<keyword evidence="8" id="KW-0975">Bacterial flagellum</keyword>
<evidence type="ECO:0000256" key="6">
    <source>
        <dbReference type="ARBA" id="ARBA00022989"/>
    </source>
</evidence>
<keyword evidence="7 10" id="KW-0472">Membrane</keyword>
<keyword evidence="4" id="KW-1003">Cell membrane</keyword>
<feature type="domain" description="Flagellar M-ring C-terminal" evidence="12">
    <location>
        <begin position="225"/>
        <end position="388"/>
    </location>
</feature>
<evidence type="ECO:0000259" key="12">
    <source>
        <dbReference type="Pfam" id="PF08345"/>
    </source>
</evidence>
<feature type="compositionally biased region" description="Low complexity" evidence="9">
    <location>
        <begin position="269"/>
        <end position="280"/>
    </location>
</feature>